<dbReference type="PIRSF" id="PIRSF012702">
    <property type="entry name" value="UCP012702"/>
    <property type="match status" value="1"/>
</dbReference>
<dbReference type="Pfam" id="PF07171">
    <property type="entry name" value="MlrC_C"/>
    <property type="match status" value="1"/>
</dbReference>
<feature type="domain" description="Microcystin LR degradation protein MlrC N-terminal" evidence="2">
    <location>
        <begin position="2"/>
        <end position="289"/>
    </location>
</feature>
<dbReference type="InterPro" id="IPR010799">
    <property type="entry name" value="MlrC_C"/>
</dbReference>
<comment type="caution">
    <text evidence="3">The sequence shown here is derived from an EMBL/GenBank/DDBJ whole genome shotgun (WGS) entry which is preliminary data.</text>
</comment>
<evidence type="ECO:0000313" key="3">
    <source>
        <dbReference type="EMBL" id="MBA2225378.1"/>
    </source>
</evidence>
<gene>
    <name evidence="3" type="ORF">H0921_04280</name>
</gene>
<feature type="domain" description="Microcystin LR degradation protein MlrC C-terminal" evidence="1">
    <location>
        <begin position="300"/>
        <end position="471"/>
    </location>
</feature>
<dbReference type="AlphaFoldDB" id="A0A7V9AAU5"/>
<evidence type="ECO:0000259" key="1">
    <source>
        <dbReference type="Pfam" id="PF07171"/>
    </source>
</evidence>
<accession>A0A7V9AAU5</accession>
<dbReference type="Pfam" id="PF07364">
    <property type="entry name" value="DUF1485"/>
    <property type="match status" value="1"/>
</dbReference>
<dbReference type="InterPro" id="IPR015995">
    <property type="entry name" value="MlrC_N"/>
</dbReference>
<organism evidence="3 4">
    <name type="scientific">Thermogemmata fonticola</name>
    <dbReference type="NCBI Taxonomy" id="2755323"/>
    <lineage>
        <taxon>Bacteria</taxon>
        <taxon>Pseudomonadati</taxon>
        <taxon>Planctomycetota</taxon>
        <taxon>Planctomycetia</taxon>
        <taxon>Gemmatales</taxon>
        <taxon>Gemmataceae</taxon>
        <taxon>Thermogemmata</taxon>
    </lineage>
</organism>
<dbReference type="Proteomes" id="UP000542342">
    <property type="component" value="Unassembled WGS sequence"/>
</dbReference>
<keyword evidence="4" id="KW-1185">Reference proteome</keyword>
<evidence type="ECO:0000259" key="2">
    <source>
        <dbReference type="Pfam" id="PF07364"/>
    </source>
</evidence>
<dbReference type="InterPro" id="IPR009197">
    <property type="entry name" value="MlrC"/>
</dbReference>
<reference evidence="3 4" key="1">
    <citation type="submission" date="2020-07" db="EMBL/GenBank/DDBJ databases">
        <title>Thermogemmata thermophila gen. nov., sp. nov., a novel moderate thermophilic planctomycete from a Kamchatka hot spring.</title>
        <authorList>
            <person name="Elcheninov A.G."/>
            <person name="Podosokorskaya O.A."/>
            <person name="Kovaleva O.L."/>
            <person name="Novikov A."/>
            <person name="Bonch-Osmolovskaya E.A."/>
            <person name="Toshchakov S.V."/>
            <person name="Kublanov I.V."/>
        </authorList>
    </citation>
    <scope>NUCLEOTIDE SEQUENCE [LARGE SCALE GENOMIC DNA]</scope>
    <source>
        <strain evidence="3 4">2918</strain>
    </source>
</reference>
<evidence type="ECO:0000313" key="4">
    <source>
        <dbReference type="Proteomes" id="UP000542342"/>
    </source>
</evidence>
<protein>
    <submittedName>
        <fullName evidence="3">M81 family metallopeptidase</fullName>
    </submittedName>
</protein>
<dbReference type="EMBL" id="JACEFB010000002">
    <property type="protein sequence ID" value="MBA2225378.1"/>
    <property type="molecule type" value="Genomic_DNA"/>
</dbReference>
<sequence length="495" mass="53460">MRVAVAGCLHESNTFVGSWTDRRCFVEGYLGWGEALIPVWGPAHHEVGGFLAALAQEGVDTIPIGMAWATPGGPVTDAFFDEVCDRFCTELRRCRPDGILLALHGAMVTPRFHSADTELLSRVRSAVGDDIPVAVTLDFHANVTAEMADLADIIVAYQTYPHVDQWQCGYKAAQLLISALRQKRRPVTVVAKPPLFIPILAQETQQPPMSELLEQARQLEQRPGVLAVSLVAGFPYADVPAMGASVVVVAQGDQRPAAAEAAEELAASLWSRRHQLQVPAYTIPEAVQRGCTAPSTPVLLIDLGDNIGGGTAGDGTRLLEELLRQKVQGFLAVLWAPEAVAMARQRGVGASLTVTVGGTDPRQGSPLTLHGIVRALHDGRWIEPDPRHGGRRFHDQGPTAVLELDDDNLLVLNSLRTPPFSLGQLTSLGLEPARRRMIIVKAAIAYKAAYTSIAGTILPVDTPGPTAAQPHLWPEHFPYARISRPLFPLDAEALW</sequence>
<dbReference type="RefSeq" id="WP_194536807.1">
    <property type="nucleotide sequence ID" value="NZ_JACEFB010000002.1"/>
</dbReference>
<proteinExistence type="predicted"/>
<name>A0A7V9AAU5_9BACT</name>